<keyword evidence="1" id="KW-1133">Transmembrane helix</keyword>
<gene>
    <name evidence="3" type="primary">spoIID</name>
    <name evidence="3" type="ORF">H9637_11270</name>
</gene>
<dbReference type="Proteomes" id="UP000627166">
    <property type="component" value="Unassembled WGS sequence"/>
</dbReference>
<keyword evidence="4" id="KW-1185">Reference proteome</keyword>
<feature type="domain" description="Sporulation stage II protein D amidase enhancer LytB N-terminal" evidence="2">
    <location>
        <begin position="93"/>
        <end position="197"/>
    </location>
</feature>
<keyword evidence="1" id="KW-0472">Membrane</keyword>
<name>A0ABR8YTM6_9CLOT</name>
<protein>
    <submittedName>
        <fullName evidence="3">Stage II sporulation protein D</fullName>
    </submittedName>
</protein>
<dbReference type="EMBL" id="JACSQB010000083">
    <property type="protein sequence ID" value="MBD8047611.1"/>
    <property type="molecule type" value="Genomic_DNA"/>
</dbReference>
<feature type="transmembrane region" description="Helical" evidence="1">
    <location>
        <begin position="21"/>
        <end position="47"/>
    </location>
</feature>
<proteinExistence type="predicted"/>
<evidence type="ECO:0000259" key="2">
    <source>
        <dbReference type="Pfam" id="PF08486"/>
    </source>
</evidence>
<dbReference type="InterPro" id="IPR013486">
    <property type="entry name" value="SpoIID/LytB"/>
</dbReference>
<sequence length="367" mass="41392">MRSTNSRKNIHKYKGIVSEDLASQIIRVLVFLLLGFVFLLISTYFILGNEKEDINNSSMLKEEKINIKNGSIEKAKSEPYNINIPVVKIYLTKENRIIELPLEEYIKGVVSSEMPINFELEALKAQAVAARTYTIAHTKILGGGCSKGNGADLCDTIHCQVYMSKEKRRELWGESAKKNWNKVEEAVKSTEGQIITYNNELARGAYYFSTSSGRTENSEDIFVNALPYLRSVESYGEDQAPRYKTVVKIPYSELVDKANRQYNANMKLNNIKSQINILERTEGGSVKEIKLGDVIIPGTKFRTLYNLNSANFTLNFLDNELEIACNGFGHGVGMSQWGANAMAKDGKTYKDILSHYYQGVEVTKINR</sequence>
<evidence type="ECO:0000256" key="1">
    <source>
        <dbReference type="SAM" id="Phobius"/>
    </source>
</evidence>
<dbReference type="NCBIfam" id="TIGR02669">
    <property type="entry name" value="SpoIID_LytB"/>
    <property type="match status" value="1"/>
</dbReference>
<dbReference type="InterPro" id="IPR013693">
    <property type="entry name" value="SpoIID/LytB_N"/>
</dbReference>
<comment type="caution">
    <text evidence="3">The sequence shown here is derived from an EMBL/GenBank/DDBJ whole genome shotgun (WGS) entry which is preliminary data.</text>
</comment>
<dbReference type="NCBIfam" id="TIGR02870">
    <property type="entry name" value="spore_II_D"/>
    <property type="match status" value="1"/>
</dbReference>
<evidence type="ECO:0000313" key="4">
    <source>
        <dbReference type="Proteomes" id="UP000627166"/>
    </source>
</evidence>
<dbReference type="PANTHER" id="PTHR30032:SF4">
    <property type="entry name" value="AMIDASE ENHANCER"/>
    <property type="match status" value="1"/>
</dbReference>
<reference evidence="3 4" key="1">
    <citation type="submission" date="2020-08" db="EMBL/GenBank/DDBJ databases">
        <title>A Genomic Blueprint of the Chicken Gut Microbiome.</title>
        <authorList>
            <person name="Gilroy R."/>
            <person name="Ravi A."/>
            <person name="Getino M."/>
            <person name="Pursley I."/>
            <person name="Horton D.L."/>
            <person name="Alikhan N.-F."/>
            <person name="Baker D."/>
            <person name="Gharbi K."/>
            <person name="Hall N."/>
            <person name="Watson M."/>
            <person name="Adriaenssens E.M."/>
            <person name="Foster-Nyarko E."/>
            <person name="Jarju S."/>
            <person name="Secka A."/>
            <person name="Antonio M."/>
            <person name="Oren A."/>
            <person name="Chaudhuri R."/>
            <person name="La Ragione R.M."/>
            <person name="Hildebrand F."/>
            <person name="Pallen M.J."/>
        </authorList>
    </citation>
    <scope>NUCLEOTIDE SEQUENCE [LARGE SCALE GENOMIC DNA]</scope>
    <source>
        <strain evidence="3 4">N37</strain>
    </source>
</reference>
<dbReference type="RefSeq" id="WP_191740579.1">
    <property type="nucleotide sequence ID" value="NZ_JACSQB010000083.1"/>
</dbReference>
<dbReference type="InterPro" id="IPR051922">
    <property type="entry name" value="Bact_Sporulation_Assoc"/>
</dbReference>
<keyword evidence="1" id="KW-0812">Transmembrane</keyword>
<evidence type="ECO:0000313" key="3">
    <source>
        <dbReference type="EMBL" id="MBD8047611.1"/>
    </source>
</evidence>
<dbReference type="PANTHER" id="PTHR30032">
    <property type="entry name" value="N-ACETYLMURAMOYL-L-ALANINE AMIDASE-RELATED"/>
    <property type="match status" value="1"/>
</dbReference>
<organism evidence="3 4">
    <name type="scientific">Clostridium faecium</name>
    <dbReference type="NCBI Taxonomy" id="2762223"/>
    <lineage>
        <taxon>Bacteria</taxon>
        <taxon>Bacillati</taxon>
        <taxon>Bacillota</taxon>
        <taxon>Clostridia</taxon>
        <taxon>Eubacteriales</taxon>
        <taxon>Clostridiaceae</taxon>
        <taxon>Clostridium</taxon>
    </lineage>
</organism>
<accession>A0ABR8YTM6</accession>
<dbReference type="InterPro" id="IPR014225">
    <property type="entry name" value="Spore_II_D_firmicutes"/>
</dbReference>
<dbReference type="Pfam" id="PF08486">
    <property type="entry name" value="SpoIID"/>
    <property type="match status" value="1"/>
</dbReference>